<evidence type="ECO:0000313" key="5">
    <source>
        <dbReference type="EMBL" id="GBO25694.1"/>
    </source>
</evidence>
<dbReference type="EMBL" id="BGPR01048663">
    <property type="protein sequence ID" value="GBO25693.1"/>
    <property type="molecule type" value="Genomic_DNA"/>
</dbReference>
<evidence type="ECO:0000313" key="4">
    <source>
        <dbReference type="EMBL" id="GBO25693.1"/>
    </source>
</evidence>
<dbReference type="EMBL" id="BGPR01048660">
    <property type="protein sequence ID" value="GBO25687.1"/>
    <property type="molecule type" value="Genomic_DNA"/>
</dbReference>
<sequence>MERARLSSSSVGSSATHRPRKLPDLEILRE</sequence>
<evidence type="ECO:0000313" key="6">
    <source>
        <dbReference type="Proteomes" id="UP000499080"/>
    </source>
</evidence>
<feature type="non-terminal residue" evidence="2">
    <location>
        <position position="30"/>
    </location>
</feature>
<feature type="region of interest" description="Disordered" evidence="1">
    <location>
        <begin position="1"/>
        <end position="30"/>
    </location>
</feature>
<keyword evidence="6" id="KW-1185">Reference proteome</keyword>
<proteinExistence type="predicted"/>
<reference evidence="2 6" key="1">
    <citation type="journal article" date="2019" name="Sci. Rep.">
        <title>Orb-weaving spider Araneus ventricosus genome elucidates the spidroin gene catalogue.</title>
        <authorList>
            <person name="Kono N."/>
            <person name="Nakamura H."/>
            <person name="Ohtoshi R."/>
            <person name="Moran D.A.P."/>
            <person name="Shinohara A."/>
            <person name="Yoshida Y."/>
            <person name="Fujiwara M."/>
            <person name="Mori M."/>
            <person name="Tomita M."/>
            <person name="Arakawa K."/>
        </authorList>
    </citation>
    <scope>NUCLEOTIDE SEQUENCE [LARGE SCALE GENOMIC DNA]</scope>
</reference>
<feature type="compositionally biased region" description="Basic and acidic residues" evidence="1">
    <location>
        <begin position="21"/>
        <end position="30"/>
    </location>
</feature>
<dbReference type="AlphaFoldDB" id="A0A4Y2VPM5"/>
<dbReference type="Proteomes" id="UP000499080">
    <property type="component" value="Unassembled WGS sequence"/>
</dbReference>
<name>A0A4Y2VPM5_ARAVE</name>
<gene>
    <name evidence="5" type="ORF">AVEN_130055_1</name>
    <name evidence="2" type="ORF">AVEN_225576_1</name>
    <name evidence="3" type="ORF">AVEN_81971_1</name>
    <name evidence="4" type="ORF">AVEN_85093_1</name>
</gene>
<dbReference type="EMBL" id="BGPR01048665">
    <property type="protein sequence ID" value="GBO25694.1"/>
    <property type="molecule type" value="Genomic_DNA"/>
</dbReference>
<protein>
    <submittedName>
        <fullName evidence="2">Uncharacterized protein</fullName>
    </submittedName>
</protein>
<organism evidence="2 6">
    <name type="scientific">Araneus ventricosus</name>
    <name type="common">Orbweaver spider</name>
    <name type="synonym">Epeira ventricosa</name>
    <dbReference type="NCBI Taxonomy" id="182803"/>
    <lineage>
        <taxon>Eukaryota</taxon>
        <taxon>Metazoa</taxon>
        <taxon>Ecdysozoa</taxon>
        <taxon>Arthropoda</taxon>
        <taxon>Chelicerata</taxon>
        <taxon>Arachnida</taxon>
        <taxon>Araneae</taxon>
        <taxon>Araneomorphae</taxon>
        <taxon>Entelegynae</taxon>
        <taxon>Araneoidea</taxon>
        <taxon>Araneidae</taxon>
        <taxon>Araneus</taxon>
    </lineage>
</organism>
<dbReference type="EMBL" id="BGPR01048662">
    <property type="protein sequence ID" value="GBO25692.1"/>
    <property type="molecule type" value="Genomic_DNA"/>
</dbReference>
<evidence type="ECO:0000313" key="3">
    <source>
        <dbReference type="EMBL" id="GBO25692.1"/>
    </source>
</evidence>
<evidence type="ECO:0000256" key="1">
    <source>
        <dbReference type="SAM" id="MobiDB-lite"/>
    </source>
</evidence>
<comment type="caution">
    <text evidence="2">The sequence shown here is derived from an EMBL/GenBank/DDBJ whole genome shotgun (WGS) entry which is preliminary data.</text>
</comment>
<evidence type="ECO:0000313" key="2">
    <source>
        <dbReference type="EMBL" id="GBO25687.1"/>
    </source>
</evidence>
<accession>A0A4Y2VPM5</accession>